<dbReference type="Gene3D" id="3.40.50.1820">
    <property type="entry name" value="alpha/beta hydrolase"/>
    <property type="match status" value="1"/>
</dbReference>
<name>A0A1G4XIE8_9ENTR</name>
<comment type="caution">
    <text evidence="3">The sequence shown here is derived from an EMBL/GenBank/DDBJ whole genome shotgun (WGS) entry which is preliminary data.</text>
</comment>
<dbReference type="Pfam" id="PF00561">
    <property type="entry name" value="Abhydrolase_1"/>
    <property type="match status" value="1"/>
</dbReference>
<dbReference type="InterPro" id="IPR029058">
    <property type="entry name" value="AB_hydrolase_fold"/>
</dbReference>
<evidence type="ECO:0000313" key="3">
    <source>
        <dbReference type="EMBL" id="SCX40917.1"/>
    </source>
</evidence>
<keyword evidence="1" id="KW-0378">Hydrolase</keyword>
<gene>
    <name evidence="3" type="ORF">SAMN02927897_00929</name>
</gene>
<dbReference type="PANTHER" id="PTHR46118:SF4">
    <property type="entry name" value="PROTEIN ABHD11"/>
    <property type="match status" value="1"/>
</dbReference>
<organism evidence="3 4">
    <name type="scientific">Kosakonia sacchari</name>
    <dbReference type="NCBI Taxonomy" id="1158459"/>
    <lineage>
        <taxon>Bacteria</taxon>
        <taxon>Pseudomonadati</taxon>
        <taxon>Pseudomonadota</taxon>
        <taxon>Gammaproteobacteria</taxon>
        <taxon>Enterobacterales</taxon>
        <taxon>Enterobacteriaceae</taxon>
        <taxon>Kosakonia</taxon>
    </lineage>
</organism>
<evidence type="ECO:0000256" key="1">
    <source>
        <dbReference type="ARBA" id="ARBA00022801"/>
    </source>
</evidence>
<dbReference type="Proteomes" id="UP000183569">
    <property type="component" value="Unassembled WGS sequence"/>
</dbReference>
<dbReference type="AlphaFoldDB" id="A0A1G4XIE8"/>
<reference evidence="3 4" key="1">
    <citation type="submission" date="2016-10" db="EMBL/GenBank/DDBJ databases">
        <authorList>
            <person name="Varghese N."/>
            <person name="Submissions S."/>
        </authorList>
    </citation>
    <scope>NUCLEOTIDE SEQUENCE [LARGE SCALE GENOMIC DNA]</scope>
    <source>
        <strain evidence="3 4">CGMCC 1.12102</strain>
    </source>
</reference>
<evidence type="ECO:0000313" key="4">
    <source>
        <dbReference type="Proteomes" id="UP000183569"/>
    </source>
</evidence>
<feature type="domain" description="AB hydrolase-1" evidence="2">
    <location>
        <begin position="51"/>
        <end position="274"/>
    </location>
</feature>
<dbReference type="SUPFAM" id="SSF53474">
    <property type="entry name" value="alpha/beta-Hydrolases"/>
    <property type="match status" value="1"/>
</dbReference>
<dbReference type="GO" id="GO:0016787">
    <property type="term" value="F:hydrolase activity"/>
    <property type="evidence" value="ECO:0007669"/>
    <property type="project" value="UniProtKB-KW"/>
</dbReference>
<dbReference type="EMBL" id="FMUI01000002">
    <property type="protein sequence ID" value="SCX40917.1"/>
    <property type="molecule type" value="Genomic_DNA"/>
</dbReference>
<dbReference type="PANTHER" id="PTHR46118">
    <property type="entry name" value="PROTEIN ABHD11"/>
    <property type="match status" value="1"/>
</dbReference>
<protein>
    <submittedName>
        <fullName evidence="3">Esterase</fullName>
    </submittedName>
</protein>
<dbReference type="InterPro" id="IPR000073">
    <property type="entry name" value="AB_hydrolase_1"/>
</dbReference>
<sequence length="290" mass="32413">MAAKVRVILNLAAGRQNVQHNNLTRISEKKNFAMKLNTRAQTAQHPHNNSPIVLVHGLFGSLDNLGVLARELVQDHDVLQVDMRNHGLSDRSSEMNYPAMAQDLLDTLNAHQFDKATFIGHSMGGKAVMALTALAPERIDQLVAIDIAPVDYQVRRHDEIFAAINAVSDAEASTRQQAATLMREHINEEGVIQFLLKSFVDGTWRFNVPVLWEQYPHIVGWETVPAWNKPALFVRGGNSPYVTEAYRDTLLAQFPQARAHVIAGAGHWVHAEKPDAVLRAIRRYLAEKTN</sequence>
<dbReference type="FunFam" id="3.40.50.1820:FF:000039">
    <property type="entry name" value="Esterase ybfF"/>
    <property type="match status" value="1"/>
</dbReference>
<proteinExistence type="predicted"/>
<dbReference type="NCBIfam" id="NF007954">
    <property type="entry name" value="PRK10673.1"/>
    <property type="match status" value="1"/>
</dbReference>
<evidence type="ECO:0000259" key="2">
    <source>
        <dbReference type="Pfam" id="PF00561"/>
    </source>
</evidence>
<accession>A0A1G4XIE8</accession>